<reference evidence="1" key="1">
    <citation type="submission" date="2016-08" db="EMBL/GenBank/DDBJ databases">
        <title>Complete Genome Seqeunce of Paenibacillus sp. nov. IHBB 9852 from high altitute lake of Indian trans-Himalayas.</title>
        <authorList>
            <person name="Kiran S."/>
            <person name="Swarnkar M.K."/>
            <person name="Rana A."/>
            <person name="Tewari R."/>
            <person name="Gulati A."/>
        </authorList>
    </citation>
    <scope>NUCLEOTIDE SEQUENCE [LARGE SCALE GENOMIC DNA]</scope>
    <source>
        <strain evidence="1">IHBB 9852</strain>
    </source>
</reference>
<name>A0A1B2DY43_9BACL</name>
<gene>
    <name evidence="1" type="ORF">BBD41_08445</name>
</gene>
<dbReference type="AlphaFoldDB" id="A0A1B2DY43"/>
<protein>
    <recommendedName>
        <fullName evidence="2">HEAT repeat domain-containing protein</fullName>
    </recommendedName>
</protein>
<evidence type="ECO:0000313" key="1">
    <source>
        <dbReference type="EMBL" id="ANY72609.1"/>
    </source>
</evidence>
<sequence length="142" mass="16085">MYNNRLEEYICKGMIEEAIILVRFVGGTKDKTYRSLLLKHLKATDSKILRNEIALALSDMGSNEAVDSLVEMLMHPITKGSRGTLLYALRELDYIDLISKITDFIGVSSLEVSMEAFLLLENVFGKLSDEQKRKCKHIVVQS</sequence>
<dbReference type="Gene3D" id="1.25.10.10">
    <property type="entry name" value="Leucine-rich Repeat Variant"/>
    <property type="match status" value="1"/>
</dbReference>
<proteinExistence type="predicted"/>
<evidence type="ECO:0008006" key="2">
    <source>
        <dbReference type="Google" id="ProtNLM"/>
    </source>
</evidence>
<dbReference type="KEGG" id="pib:BBD41_08445"/>
<dbReference type="RefSeq" id="WP_099477268.1">
    <property type="nucleotide sequence ID" value="NZ_CP016809.1"/>
</dbReference>
<organism evidence="1">
    <name type="scientific">Paenibacillus ihbetae</name>
    <dbReference type="NCBI Taxonomy" id="1870820"/>
    <lineage>
        <taxon>Bacteria</taxon>
        <taxon>Bacillati</taxon>
        <taxon>Bacillota</taxon>
        <taxon>Bacilli</taxon>
        <taxon>Bacillales</taxon>
        <taxon>Paenibacillaceae</taxon>
        <taxon>Paenibacillus</taxon>
    </lineage>
</organism>
<accession>A0A1B2DY43</accession>
<dbReference type="EMBL" id="CP016809">
    <property type="protein sequence ID" value="ANY72609.1"/>
    <property type="molecule type" value="Genomic_DNA"/>
</dbReference>
<dbReference type="InterPro" id="IPR011989">
    <property type="entry name" value="ARM-like"/>
</dbReference>